<dbReference type="Pfam" id="PF00226">
    <property type="entry name" value="DnaJ"/>
    <property type="match status" value="1"/>
</dbReference>
<dbReference type="InterPro" id="IPR001623">
    <property type="entry name" value="DnaJ_domain"/>
</dbReference>
<feature type="domain" description="J" evidence="2">
    <location>
        <begin position="99"/>
        <end position="166"/>
    </location>
</feature>
<organism evidence="3 4">
    <name type="scientific">Phanerochaete sordida</name>
    <dbReference type="NCBI Taxonomy" id="48140"/>
    <lineage>
        <taxon>Eukaryota</taxon>
        <taxon>Fungi</taxon>
        <taxon>Dikarya</taxon>
        <taxon>Basidiomycota</taxon>
        <taxon>Agaricomycotina</taxon>
        <taxon>Agaricomycetes</taxon>
        <taxon>Polyporales</taxon>
        <taxon>Phanerochaetaceae</taxon>
        <taxon>Phanerochaete</taxon>
    </lineage>
</organism>
<feature type="compositionally biased region" description="Low complexity" evidence="1">
    <location>
        <begin position="58"/>
        <end position="68"/>
    </location>
</feature>
<sequence>MFSSFSSAVLNSASSYFYLPIDDEKAEDDDWLFQQGSSSKPHMLSWGQDESEHPGINDSSDFSCSSASSSSSSLASEFDNTPPPRPKHPVIEEILSKNDLYEILGVSRKAALDRLALRRAYLSRSKACHPDKFPGNADATEAFQKVNVAYDILSKPASKRCYDADASRTADFSARPYAQAEETFRSVVLGVFTDFLEGDLETVRTLLRAMNDLNPALRLGDEGIDMVLHSLQAIRERALTCRACVLALHTEVVRLVEVQHAFRQLSYFDLRRRFRLTLELTRIAISLPIALEQAIAQAREDRRDEETNAILNRRLRSILRGSARVLARVEKFLE</sequence>
<evidence type="ECO:0000259" key="2">
    <source>
        <dbReference type="PROSITE" id="PS50076"/>
    </source>
</evidence>
<dbReference type="EMBL" id="BPQB01000002">
    <property type="protein sequence ID" value="GJE85580.1"/>
    <property type="molecule type" value="Genomic_DNA"/>
</dbReference>
<feature type="region of interest" description="Disordered" evidence="1">
    <location>
        <begin position="29"/>
        <end position="68"/>
    </location>
</feature>
<dbReference type="SUPFAM" id="SSF46565">
    <property type="entry name" value="Chaperone J-domain"/>
    <property type="match status" value="1"/>
</dbReference>
<reference evidence="3 4" key="1">
    <citation type="submission" date="2021-08" db="EMBL/GenBank/DDBJ databases">
        <title>Draft Genome Sequence of Phanerochaete sordida strain YK-624.</title>
        <authorList>
            <person name="Mori T."/>
            <person name="Dohra H."/>
            <person name="Suzuki T."/>
            <person name="Kawagishi H."/>
            <person name="Hirai H."/>
        </authorList>
    </citation>
    <scope>NUCLEOTIDE SEQUENCE [LARGE SCALE GENOMIC DNA]</scope>
    <source>
        <strain evidence="3 4">YK-624</strain>
    </source>
</reference>
<comment type="caution">
    <text evidence="3">The sequence shown here is derived from an EMBL/GenBank/DDBJ whole genome shotgun (WGS) entry which is preliminary data.</text>
</comment>
<proteinExistence type="predicted"/>
<dbReference type="PANTHER" id="PTHR44825">
    <property type="match status" value="1"/>
</dbReference>
<gene>
    <name evidence="3" type="ORF">PsYK624_016590</name>
</gene>
<dbReference type="PRINTS" id="PR00625">
    <property type="entry name" value="JDOMAIN"/>
</dbReference>
<accession>A0A9P3G091</accession>
<dbReference type="CDD" id="cd06257">
    <property type="entry name" value="DnaJ"/>
    <property type="match status" value="1"/>
</dbReference>
<dbReference type="PROSITE" id="PS50076">
    <property type="entry name" value="DNAJ_2"/>
    <property type="match status" value="1"/>
</dbReference>
<dbReference type="InterPro" id="IPR036869">
    <property type="entry name" value="J_dom_sf"/>
</dbReference>
<protein>
    <submittedName>
        <fullName evidence="3">DnaJ domain-containing protein</fullName>
    </submittedName>
</protein>
<evidence type="ECO:0000313" key="4">
    <source>
        <dbReference type="Proteomes" id="UP000703269"/>
    </source>
</evidence>
<dbReference type="Gene3D" id="1.10.287.110">
    <property type="entry name" value="DnaJ domain"/>
    <property type="match status" value="1"/>
</dbReference>
<dbReference type="OrthoDB" id="259708at2759"/>
<dbReference type="InterPro" id="IPR052763">
    <property type="entry name" value="DnaJ_C4"/>
</dbReference>
<dbReference type="AlphaFoldDB" id="A0A9P3G091"/>
<dbReference type="PANTHER" id="PTHR44825:SF1">
    <property type="entry name" value="DNAJ HOMOLOG SUBFAMILY C MEMBER 4"/>
    <property type="match status" value="1"/>
</dbReference>
<evidence type="ECO:0000256" key="1">
    <source>
        <dbReference type="SAM" id="MobiDB-lite"/>
    </source>
</evidence>
<dbReference type="Proteomes" id="UP000703269">
    <property type="component" value="Unassembled WGS sequence"/>
</dbReference>
<evidence type="ECO:0000313" key="3">
    <source>
        <dbReference type="EMBL" id="GJE85580.1"/>
    </source>
</evidence>
<keyword evidence="4" id="KW-1185">Reference proteome</keyword>
<name>A0A9P3G091_9APHY</name>
<dbReference type="SMART" id="SM00271">
    <property type="entry name" value="DnaJ"/>
    <property type="match status" value="1"/>
</dbReference>